<feature type="domain" description="SpaA-like prealbumin fold" evidence="11">
    <location>
        <begin position="2451"/>
        <end position="2533"/>
    </location>
</feature>
<organism evidence="13 14">
    <name type="scientific">Vagococcus lutrae</name>
    <dbReference type="NCBI Taxonomy" id="81947"/>
    <lineage>
        <taxon>Bacteria</taxon>
        <taxon>Bacillati</taxon>
        <taxon>Bacillota</taxon>
        <taxon>Bacilli</taxon>
        <taxon>Lactobacillales</taxon>
        <taxon>Enterococcaceae</taxon>
        <taxon>Vagococcus</taxon>
    </lineage>
</organism>
<keyword evidence="8" id="KW-0812">Transmembrane</keyword>
<comment type="subcellular location">
    <subcellularLocation>
        <location evidence="1">Secreted</location>
        <location evidence="1">Cell wall</location>
        <topology evidence="1">Peptidoglycan-anchor</topology>
    </subcellularLocation>
</comment>
<keyword evidence="4" id="KW-0964">Secreted</keyword>
<dbReference type="RefSeq" id="WP_272163598.1">
    <property type="nucleotide sequence ID" value="NZ_CP116507.1"/>
</dbReference>
<feature type="domain" description="SpaA-like prealbumin fold" evidence="11">
    <location>
        <begin position="1606"/>
        <end position="1684"/>
    </location>
</feature>
<dbReference type="GO" id="GO:0007155">
    <property type="term" value="P:cell adhesion"/>
    <property type="evidence" value="ECO:0007669"/>
    <property type="project" value="InterPro"/>
</dbReference>
<dbReference type="Gene3D" id="2.60.40.10">
    <property type="entry name" value="Immunoglobulins"/>
    <property type="match status" value="21"/>
</dbReference>
<evidence type="ECO:0000256" key="9">
    <source>
        <dbReference type="SAM" id="SignalP"/>
    </source>
</evidence>
<feature type="domain" description="SpaA-like prealbumin fold" evidence="11">
    <location>
        <begin position="2922"/>
        <end position="2999"/>
    </location>
</feature>
<evidence type="ECO:0000313" key="13">
    <source>
        <dbReference type="EMBL" id="WCG23296.1"/>
    </source>
</evidence>
<feature type="domain" description="SpaA-like prealbumin fold" evidence="11">
    <location>
        <begin position="2827"/>
        <end position="2908"/>
    </location>
</feature>
<feature type="domain" description="SpaA-like prealbumin fold" evidence="11">
    <location>
        <begin position="2077"/>
        <end position="2159"/>
    </location>
</feature>
<dbReference type="Pfam" id="PF17961">
    <property type="entry name" value="Big_8"/>
    <property type="match status" value="1"/>
</dbReference>
<keyword evidence="8" id="KW-0472">Membrane</keyword>
<dbReference type="InterPro" id="IPR008966">
    <property type="entry name" value="Adhesion_dom_sf"/>
</dbReference>
<feature type="signal peptide" evidence="9">
    <location>
        <begin position="1"/>
        <end position="28"/>
    </location>
</feature>
<keyword evidence="3" id="KW-0134">Cell wall</keyword>
<evidence type="ECO:0000256" key="4">
    <source>
        <dbReference type="ARBA" id="ARBA00022525"/>
    </source>
</evidence>
<dbReference type="NCBIfam" id="TIGR01167">
    <property type="entry name" value="LPXTG_anchor"/>
    <property type="match status" value="1"/>
</dbReference>
<feature type="transmembrane region" description="Helical" evidence="8">
    <location>
        <begin position="3038"/>
        <end position="3056"/>
    </location>
</feature>
<dbReference type="InterPro" id="IPR008456">
    <property type="entry name" value="Collagen-bd_dom"/>
</dbReference>
<evidence type="ECO:0000256" key="2">
    <source>
        <dbReference type="ARBA" id="ARBA00007257"/>
    </source>
</evidence>
<dbReference type="Pfam" id="PF05737">
    <property type="entry name" value="Collagen_bind"/>
    <property type="match status" value="2"/>
</dbReference>
<dbReference type="InterPro" id="IPR041033">
    <property type="entry name" value="SpaA_PFL_dom_1"/>
</dbReference>
<dbReference type="InterPro" id="IPR011252">
    <property type="entry name" value="Fibrogen-bd_dom1"/>
</dbReference>
<feature type="domain" description="Collagen binding" evidence="10">
    <location>
        <begin position="753"/>
        <end position="873"/>
    </location>
</feature>
<evidence type="ECO:0000256" key="6">
    <source>
        <dbReference type="ARBA" id="ARBA00023088"/>
    </source>
</evidence>
<feature type="domain" description="SpaA-like prealbumin fold" evidence="11">
    <location>
        <begin position="2543"/>
        <end position="2622"/>
    </location>
</feature>
<dbReference type="InterPro" id="IPR041171">
    <property type="entry name" value="SDR_Ig"/>
</dbReference>
<feature type="domain" description="SpaA-like prealbumin fold" evidence="11">
    <location>
        <begin position="1321"/>
        <end position="1404"/>
    </location>
</feature>
<feature type="domain" description="SpaA-like prealbumin fold" evidence="11">
    <location>
        <begin position="2356"/>
        <end position="2434"/>
    </location>
</feature>
<feature type="compositionally biased region" description="Acidic residues" evidence="7">
    <location>
        <begin position="176"/>
        <end position="196"/>
    </location>
</feature>
<keyword evidence="8" id="KW-1133">Transmembrane helix</keyword>
<evidence type="ECO:0000259" key="10">
    <source>
        <dbReference type="Pfam" id="PF05737"/>
    </source>
</evidence>
<evidence type="ECO:0000256" key="1">
    <source>
        <dbReference type="ARBA" id="ARBA00004168"/>
    </source>
</evidence>
<dbReference type="Proteomes" id="UP001179600">
    <property type="component" value="Chromosome"/>
</dbReference>
<dbReference type="SUPFAM" id="SSF49478">
    <property type="entry name" value="Cna protein B-type domain"/>
    <property type="match status" value="15"/>
</dbReference>
<dbReference type="InterPro" id="IPR013783">
    <property type="entry name" value="Ig-like_fold"/>
</dbReference>
<keyword evidence="6" id="KW-0572">Peptidoglycan-anchor</keyword>
<feature type="domain" description="SpaA-like prealbumin fold" evidence="11">
    <location>
        <begin position="1701"/>
        <end position="1783"/>
    </location>
</feature>
<comment type="similarity">
    <text evidence="2">Belongs to the serine-aspartate repeat-containing protein (SDr) family.</text>
</comment>
<evidence type="ECO:0000256" key="7">
    <source>
        <dbReference type="SAM" id="MobiDB-lite"/>
    </source>
</evidence>
<feature type="domain" description="SpaA-like prealbumin fold" evidence="11">
    <location>
        <begin position="2169"/>
        <end position="2247"/>
    </location>
</feature>
<name>A0AAE9XGI4_9ENTE</name>
<feature type="domain" description="SpaA-like prealbumin fold" evidence="11">
    <location>
        <begin position="2638"/>
        <end position="2717"/>
    </location>
</feature>
<evidence type="ECO:0000259" key="11">
    <source>
        <dbReference type="Pfam" id="PF17802"/>
    </source>
</evidence>
<sequence>MKNHKWMTYVSLLVLLVQSVLSPVAVLAETLSSTEKETVLENVSLSLIDGTEIKVNEIEKDQEYRLKIQGKMNGNNLRLTLSEPFNVSNQEIVVSNSKGELIGQAQAANQEITLNVENIEDFVDDIVFEVPVKYQPLEEKQQEVLTLHGVETRLPLNVKLQSQNDTAKEEANKEDDVSDSDDDAAPEAEEKETEEDLPEWVEILTDEMLEISEVDLTYEEPTSLSSNFMFSFNWKIKEKYKGKIKNGTKYEFDLPNEFVINPDTTAEGNLGDLGRYQVVGKKVVFTFNDSVENLENIEGDFKLSLKIDREVITTNDEIVIKNPFSDTEIGKITIESELPKGIEKEGEFDQKTNPTQINWEIIVNKRHDMLDGLVIEEHIAEDQEIDWDSLEIVEQKYDLDGNLLENGIVVSKEDYDIENNQIIFKNSSKKAYKIKFVAKIKENADYEKNGTHTFKNNVIQKSKNSEPLSKDAQVTATFEKRLTKNLLTHDKVEQTIKWEIDFNKGKNKLPSDKAYIKDSLSSKSGKAIYDEGSFIIKDVETEETLKEGKDYELIFTKSEGQEAFELKFKEEPFERHVKIEYQTKYEEGYIVDKEDKVSNKAETDNGSGEGEVVNNQQNIVKTGMGVDYENKHLKWQITINKQGLKMSDVEINDKFDTSGMLLLNDTLVIKDVEGNEFPNSEYTITKSDSTGFKIEFNGEVSKELIINFSTSFERTEEKVKIFKNKSSITWTTNGKKYTSESSAEQKLNNEFQHNGKKIGKYDAKNKIIDWEIWLNYNNEDIPTLTVSDIIEGNQKLIEKSEKLYQGKINGQKLITDGEAIQDYTFKYDKEEKKFTLTKDLKDQTNKRYVFKYSTSLKDEVVKEKYKNTARVEYDKNRVDELTTSVEPENGGKFVYKKGERIEDGKEKLKWDITLNPSGSYIKDYKLVDRPSTNHMILEETISIEGLTKGVDYTQSLTTDFETGQQTLEIEFLIIIEKEYTLTYDTEVLLLGEGKNVFGNQIEVTGSNDKIKQVEKSKEIEVQHVTSGGSATGTNTDLKIIKEDNTNSQKPVNLKGIEFDLLNEKGRKIREITTDTQGEAVIKGIITGTYFLKEKNLPEGYLQSELTGDKGQKIVVRKNNENTIPTIKVYNTKNIFTLTKVDEKGNAIKSGETTFSLSKDGVDLREVKTDESGKLVLRGLEKGNYELVETTAPTGYIKNPTPIKFKVTGEETEEVLLGENGKWTNYQGSVFLQKEDIHGMPLEGAEFGLFDKKTGKIIEKVTSASKGKVSFSGIAPGEYYIQETKAAPGYLLNNQKVLFEVTNSSEKKITPKDLGVVKNYRGSITLTKTNEAKEKLAGATFIIERQLPQNKWEQIDEERTTNKEGVVIFSDLEPGVYRLVEVSAPTGYVKNTDPVEFEVKDGVAKDVVQYAKEMTNYQGSVQLIKEDDLGHGLAKAEFTLFNENDEVVHENIVSNKRGIVSVKDLAPGNYYFKEVKAPEGYQLNTTPIEFTIAAEAKGKPDVLKVSESFINYQGKFTLEKKDEKGQALKGAEFVLYQKGKSTPYRKDLVTNQEGKIVLDKLPVGDYELKEVSAPTGYITNTEVIAFEITPEATEKQQIEDSFINYQGSAKLQKVNEAGEGLAGAKFDVYLEDKVTPIETGLESDEDGNIIVRDLAPGKYYFKETQAPTGYQLNDTPIAFTIEKEAKGEPVVLDAGQLTNFQGKVVLTKINEAKDALANAIFSLYTEAGEEVAKDLTTDEVGQLTVDYLAPGKYYFEETQAPTGYLLNQEKLAFEIKANSVEKEVVAVTFTNYQGSAKLQKVNQLGEALADAVFEVVDEASTVVADGLVSNEQGEVVVTGLAPGVYHFKETQAPVGYKLNESLSAPFEIPNEATGTLPTVEVGNFVNYQGHVTLTKIDEKKRTLEGAVFELFNAKFDEKAVVTGLRSNESGKIEVGNLPVGDYYLREVVAAPGHILNTEEIHFTISETGSEMEEKHLVFQNYLGAASLTKVNEANEGLIDAVFDVYSSETGLAVATGLESDEDGNVIVRDLAPGTYYFKETQAPTGYQLNDTPIAFTIEKEAKGEPVVLDAGQLTNYQGKVVLTKVNEANDALANAIFSLYTEAGEEVAKDLTTDEVGQLTVDHLAPGKYYFEETQAPTGYLLNQEKLVFEIKANSVEKEVVAVTFTNYQGSAKLQKTDEKGKGLANAKFNVYQEGAEKPVRENLESDAKGFVYVQDLAPGYYYFQETEAPAGHQLNDSKLVFKIAERTNGKPEEVTVNSLVNYQGKVILTKVNAENNVLEGAVFSLYNQDGHIIDSELKTNPSGEITVDNLEPGHYYFQETQAAPGYVLNTEKVQFEISKHATEKILTEVSLINYQGSAKLQKVNEAGEGLAGAKFDVYLEDKVTPIATGLESDEDGNVIVRDLAPGKYYFKETQAPTGYQLNDTPIAFTIEKEAKGEPVVLDAGQLTNYQGKVVLAKVNEANDALANAVFSLYTEAGEEVAKDLTTDEVGQLTVDHLAPGKYYFEETQAPTGYLLNQEKLAFEIKANSVEKEVVAVTFTNYQGSAKLQKVNQLGEALANAVFEVVDEAGTVVADGLVSNEQGEVVVTGLAPGVYHFKETQAPVGYKLNESLSAPFEIPNEATGTLPTVEVGNFFNYQGHVTLTKIDDKKRTLEGAVFELFNAKFDEKAVVTGLRSNESGKIEVGNLPVGDYYLREVVAAPGHILNTEDIHFTISDTGSEMEEYQFNFYNYQGSAKLQKVNEAGEGLAGAKFDVYLEDKVTPIATGLESDEDGNVIVRDLAPGTYYFKETQAPTGYQLNDTPIAFTIEKEAKGEPVVLDAGQLTNYQGKVILTKINEANNALANAVFSLYTEAGEEVAKDLTTGGNGQLTVDHLAPGKYYFEETQAPTGYLLNQEKLAFEITEKSAEKEVVEVTFTNYQGSALLVKRDGRTNQTLAKATFELRRADNTLVEGYEQVLTNEHGELLLDALAPGSYQLIETQAPTGYQLDKTPVTFTVQAAEKGQPKRIELEKTNHRIPEVTKDKPNKPSFLPQTNEIQSSAWLIVGLGFMAVSGYGYYRRYNR</sequence>
<dbReference type="SUPFAM" id="SSF49401">
    <property type="entry name" value="Bacterial adhesins"/>
    <property type="match status" value="6"/>
</dbReference>
<feature type="compositionally biased region" description="Basic and acidic residues" evidence="7">
    <location>
        <begin position="166"/>
        <end position="175"/>
    </location>
</feature>
<feature type="domain" description="SpaA-like prealbumin fold" evidence="11">
    <location>
        <begin position="1793"/>
        <end position="1872"/>
    </location>
</feature>
<feature type="chain" id="PRO_5041920993" evidence="9">
    <location>
        <begin position="29"/>
        <end position="3061"/>
    </location>
</feature>
<dbReference type="EMBL" id="CP116507">
    <property type="protein sequence ID" value="WCG23296.1"/>
    <property type="molecule type" value="Genomic_DNA"/>
</dbReference>
<evidence type="ECO:0000313" key="14">
    <source>
        <dbReference type="Proteomes" id="UP001179600"/>
    </source>
</evidence>
<gene>
    <name evidence="13" type="ORF">PML95_03380</name>
</gene>
<dbReference type="Gene3D" id="2.60.40.1280">
    <property type="match status" value="1"/>
</dbReference>
<feature type="domain" description="SpaA-like prealbumin fold" evidence="11">
    <location>
        <begin position="1984"/>
        <end position="2060"/>
    </location>
</feature>
<feature type="domain" description="SpaA-like prealbumin fold" evidence="11">
    <location>
        <begin position="1513"/>
        <end position="1599"/>
    </location>
</feature>
<feature type="domain" description="SpaA-like prealbumin fold" evidence="11">
    <location>
        <begin position="1135"/>
        <end position="1214"/>
    </location>
</feature>
<feature type="region of interest" description="Disordered" evidence="7">
    <location>
        <begin position="158"/>
        <end position="196"/>
    </location>
</feature>
<dbReference type="Gene3D" id="2.60.40.740">
    <property type="match status" value="5"/>
</dbReference>
<evidence type="ECO:0000256" key="5">
    <source>
        <dbReference type="ARBA" id="ARBA00022729"/>
    </source>
</evidence>
<keyword evidence="5 9" id="KW-0732">Signal</keyword>
<dbReference type="GO" id="GO:0005518">
    <property type="term" value="F:collagen binding"/>
    <property type="evidence" value="ECO:0007669"/>
    <property type="project" value="InterPro"/>
</dbReference>
<dbReference type="PANTHER" id="PTHR36108:SF13">
    <property type="entry name" value="COLOSSIN-B-RELATED"/>
    <property type="match status" value="1"/>
</dbReference>
<evidence type="ECO:0000256" key="8">
    <source>
        <dbReference type="SAM" id="Phobius"/>
    </source>
</evidence>
<dbReference type="Pfam" id="PF17802">
    <property type="entry name" value="SpaA"/>
    <property type="match status" value="21"/>
</dbReference>
<accession>A0AAE9XGI4</accession>
<feature type="domain" description="Collagen binding" evidence="10">
    <location>
        <begin position="342"/>
        <end position="463"/>
    </location>
</feature>
<dbReference type="PANTHER" id="PTHR36108">
    <property type="entry name" value="COLOSSIN-B-RELATED"/>
    <property type="match status" value="1"/>
</dbReference>
<feature type="domain" description="SpaA-like prealbumin fold" evidence="11">
    <location>
        <begin position="1036"/>
        <end position="1119"/>
    </location>
</feature>
<protein>
    <submittedName>
        <fullName evidence="13">SpaA isopeptide-forming pilin-related protein</fullName>
    </submittedName>
</protein>
<proteinExistence type="inferred from homology"/>
<reference evidence="13" key="1">
    <citation type="submission" date="2023-01" db="EMBL/GenBank/DDBJ databases">
        <title>Oxazolidinone resistance genes in florfenicol resistant enterococci from beef cattle and veal calves at slaughter.</title>
        <authorList>
            <person name="Biggel M."/>
        </authorList>
    </citation>
    <scope>NUCLEOTIDE SEQUENCE</scope>
    <source>
        <strain evidence="13">K204-1</strain>
    </source>
</reference>
<feature type="domain" description="SpaA-like prealbumin fold" evidence="11">
    <location>
        <begin position="1888"/>
        <end position="1967"/>
    </location>
</feature>
<feature type="domain" description="SpaA-like prealbumin fold" evidence="11">
    <location>
        <begin position="2264"/>
        <end position="2344"/>
    </location>
</feature>
<feature type="domain" description="SDR-like Ig" evidence="12">
    <location>
        <begin position="227"/>
        <end position="316"/>
    </location>
</feature>
<feature type="domain" description="SpaA-like prealbumin fold" evidence="11">
    <location>
        <begin position="1227"/>
        <end position="1309"/>
    </location>
</feature>
<evidence type="ECO:0000259" key="12">
    <source>
        <dbReference type="Pfam" id="PF17961"/>
    </source>
</evidence>
<evidence type="ECO:0000256" key="3">
    <source>
        <dbReference type="ARBA" id="ARBA00022512"/>
    </source>
</evidence>
<feature type="domain" description="SpaA-like prealbumin fold" evidence="11">
    <location>
        <begin position="2732"/>
        <end position="2810"/>
    </location>
</feature>
<feature type="domain" description="SpaA-like prealbumin fold" evidence="11">
    <location>
        <begin position="1418"/>
        <end position="1494"/>
    </location>
</feature>